<dbReference type="AlphaFoldDB" id="A0A5P6PCD1"/>
<protein>
    <submittedName>
        <fullName evidence="2">Uncharacterized protein</fullName>
    </submittedName>
</protein>
<name>A0A5P6PCD1_9BRAD</name>
<evidence type="ECO:0000256" key="1">
    <source>
        <dbReference type="SAM" id="MobiDB-lite"/>
    </source>
</evidence>
<reference evidence="3" key="1">
    <citation type="submission" date="2019-10" db="EMBL/GenBank/DDBJ databases">
        <title>Complete Genome Sequence of Bradyrhizobium betae type strain PL7HG1T.</title>
        <authorList>
            <person name="Bromfield E.S.P."/>
            <person name="Cloutier S."/>
        </authorList>
    </citation>
    <scope>NUCLEOTIDE SEQUENCE [LARGE SCALE GENOMIC DNA]</scope>
    <source>
        <strain evidence="3">PL7HG1</strain>
    </source>
</reference>
<evidence type="ECO:0000313" key="3">
    <source>
        <dbReference type="Proteomes" id="UP000325641"/>
    </source>
</evidence>
<feature type="region of interest" description="Disordered" evidence="1">
    <location>
        <begin position="47"/>
        <end position="70"/>
    </location>
</feature>
<organism evidence="2 3">
    <name type="scientific">Bradyrhizobium betae</name>
    <dbReference type="NCBI Taxonomy" id="244734"/>
    <lineage>
        <taxon>Bacteria</taxon>
        <taxon>Pseudomonadati</taxon>
        <taxon>Pseudomonadota</taxon>
        <taxon>Alphaproteobacteria</taxon>
        <taxon>Hyphomicrobiales</taxon>
        <taxon>Nitrobacteraceae</taxon>
        <taxon>Bradyrhizobium</taxon>
    </lineage>
</organism>
<sequence length="70" mass="7370">MRSLVIALSCPGLSAASLRRCAAEPGPMAAACSSRDGSRLCGAALHAAPRPGHEASAPRLPLRRRRRSRH</sequence>
<dbReference type="Proteomes" id="UP000325641">
    <property type="component" value="Chromosome"/>
</dbReference>
<accession>A0A5P6PCD1</accession>
<dbReference type="KEGG" id="bbet:F8237_28560"/>
<dbReference type="EMBL" id="CP044543">
    <property type="protein sequence ID" value="QFI76009.1"/>
    <property type="molecule type" value="Genomic_DNA"/>
</dbReference>
<proteinExistence type="predicted"/>
<gene>
    <name evidence="2" type="ORF">F8237_28560</name>
</gene>
<feature type="compositionally biased region" description="Basic residues" evidence="1">
    <location>
        <begin position="61"/>
        <end position="70"/>
    </location>
</feature>
<evidence type="ECO:0000313" key="2">
    <source>
        <dbReference type="EMBL" id="QFI76009.1"/>
    </source>
</evidence>